<dbReference type="KEGG" id="pfp:PFL1_03281"/>
<dbReference type="PROSITE" id="PS50103">
    <property type="entry name" value="ZF_C3H1"/>
    <property type="match status" value="1"/>
</dbReference>
<feature type="zinc finger region" description="C3H1-type" evidence="1">
    <location>
        <begin position="221"/>
        <end position="249"/>
    </location>
</feature>
<dbReference type="HOGENOM" id="CLU_1046343_0_0_1"/>
<feature type="region of interest" description="Disordered" evidence="2">
    <location>
        <begin position="166"/>
        <end position="224"/>
    </location>
</feature>
<proteinExistence type="predicted"/>
<feature type="signal peptide" evidence="3">
    <location>
        <begin position="1"/>
        <end position="23"/>
    </location>
</feature>
<evidence type="ECO:0000313" key="5">
    <source>
        <dbReference type="EMBL" id="EPQ28991.1"/>
    </source>
</evidence>
<dbReference type="GeneID" id="19317391"/>
<dbReference type="AlphaFoldDB" id="A0A061HEG5"/>
<reference evidence="5 6" key="1">
    <citation type="journal article" date="2013" name="Plant Cell">
        <title>The transition from a phytopathogenic smut ancestor to an anamorphic biocontrol agent deciphered by comparative whole-genome analysis.</title>
        <authorList>
            <person name="Lefebvre F."/>
            <person name="Joly D.L."/>
            <person name="Labbe C."/>
            <person name="Teichmann B."/>
            <person name="Linning R."/>
            <person name="Belzile F."/>
            <person name="Bakkeren G."/>
            <person name="Belanger R.R."/>
        </authorList>
    </citation>
    <scope>NUCLEOTIDE SEQUENCE [LARGE SCALE GENOMIC DNA]</scope>
    <source>
        <strain evidence="5 6">PF-1</strain>
    </source>
</reference>
<organism evidence="5 6">
    <name type="scientific">Pseudozyma flocculosa PF-1</name>
    <dbReference type="NCBI Taxonomy" id="1277687"/>
    <lineage>
        <taxon>Eukaryota</taxon>
        <taxon>Fungi</taxon>
        <taxon>Dikarya</taxon>
        <taxon>Basidiomycota</taxon>
        <taxon>Ustilaginomycotina</taxon>
        <taxon>Ustilaginomycetes</taxon>
        <taxon>Ustilaginales</taxon>
        <taxon>Ustilaginaceae</taxon>
        <taxon>Pseudozyma</taxon>
    </lineage>
</organism>
<gene>
    <name evidence="5" type="ORF">PFL1_03281</name>
</gene>
<keyword evidence="3" id="KW-0732">Signal</keyword>
<feature type="domain" description="C3H1-type" evidence="4">
    <location>
        <begin position="221"/>
        <end position="249"/>
    </location>
</feature>
<protein>
    <recommendedName>
        <fullName evidence="4">C3H1-type domain-containing protein</fullName>
    </recommendedName>
</protein>
<feature type="compositionally biased region" description="Low complexity" evidence="2">
    <location>
        <begin position="177"/>
        <end position="195"/>
    </location>
</feature>
<evidence type="ECO:0000259" key="4">
    <source>
        <dbReference type="PROSITE" id="PS50103"/>
    </source>
</evidence>
<accession>A0A061HEG5</accession>
<name>A0A061HEG5_9BASI</name>
<dbReference type="EMBL" id="KE361632">
    <property type="protein sequence ID" value="EPQ28991.1"/>
    <property type="molecule type" value="Genomic_DNA"/>
</dbReference>
<dbReference type="RefSeq" id="XP_007878989.1">
    <property type="nucleotide sequence ID" value="XM_007880798.1"/>
</dbReference>
<keyword evidence="1" id="KW-0479">Metal-binding</keyword>
<evidence type="ECO:0000313" key="6">
    <source>
        <dbReference type="Proteomes" id="UP000053664"/>
    </source>
</evidence>
<evidence type="ECO:0000256" key="2">
    <source>
        <dbReference type="SAM" id="MobiDB-lite"/>
    </source>
</evidence>
<dbReference type="Proteomes" id="UP000053664">
    <property type="component" value="Unassembled WGS sequence"/>
</dbReference>
<evidence type="ECO:0000256" key="1">
    <source>
        <dbReference type="PROSITE-ProRule" id="PRU00723"/>
    </source>
</evidence>
<evidence type="ECO:0000256" key="3">
    <source>
        <dbReference type="SAM" id="SignalP"/>
    </source>
</evidence>
<feature type="chain" id="PRO_5001599681" description="C3H1-type domain-containing protein" evidence="3">
    <location>
        <begin position="24"/>
        <end position="266"/>
    </location>
</feature>
<sequence>MHDAVFILCLLAAVAWVTHLFRAHRQYAELRARHDRDFVLSAIDVSHKLFAKELARIPVAELRSFMGEARHELRTIPDIRAALYDTRSYTAKILALLTSSRSDLGKVFEALALTRSGLVSMSESLDYTGGELDTLHGVVYDMAAFQLIFKDEIKHLAEIIRRATATPVPSRSPSPTPESSAGPSPVASRSSSPVPMRATSPVPVPSSDHLPPRPASAAAQDRPRQICRAYQRGTCRRPDDQCRHLHICAEPGCGGRHPASACPGLS</sequence>
<dbReference type="InterPro" id="IPR000571">
    <property type="entry name" value="Znf_CCCH"/>
</dbReference>
<dbReference type="GO" id="GO:0008270">
    <property type="term" value="F:zinc ion binding"/>
    <property type="evidence" value="ECO:0007669"/>
    <property type="project" value="UniProtKB-KW"/>
</dbReference>
<keyword evidence="1" id="KW-0862">Zinc</keyword>
<keyword evidence="1" id="KW-0863">Zinc-finger</keyword>